<protein>
    <submittedName>
        <fullName evidence="1">GNAT family N-acetyltransferase</fullName>
    </submittedName>
</protein>
<dbReference type="RefSeq" id="WP_132279340.1">
    <property type="nucleotide sequence ID" value="NZ_JAOBST010000011.1"/>
</dbReference>
<name>A0A4R4FE11_9FIRM</name>
<dbReference type="InterPro" id="IPR016181">
    <property type="entry name" value="Acyl_CoA_acyltransferase"/>
</dbReference>
<keyword evidence="2" id="KW-1185">Reference proteome</keyword>
<sequence length="331" mass="38825">MEKSNGLNISDKDKYIKFCSEEEVCVFLNPFWMDAVCGEENWDVIVVEKDNRVAGCLVYAFIQYGNKIRVIQPKFTQSNGVWISYPQNQKYEKKLSYEKEIMKLLIERLESKELISYQQYFNVNITNWLPFYWKGYRQTTCYSYRIMDISDVDTVFESFASSKKRNIRHALKLGVKVGYDMPAKDFYKLHEDSLLKSDKKISYTFSLFERIYNAAYANDSGRIIYAVDSDDVIKAAMFCIWDTDCAFDLIFTIQPEFRNSGALTLLIYEMIKKLSGHVKSFDMEGSMIESVEDSYSKLGTKQLPYFNIQKEFVSPVKLLFYKVLNRLNKCE</sequence>
<evidence type="ECO:0000313" key="2">
    <source>
        <dbReference type="Proteomes" id="UP000295710"/>
    </source>
</evidence>
<dbReference type="Gene3D" id="3.40.630.30">
    <property type="match status" value="1"/>
</dbReference>
<gene>
    <name evidence="1" type="ORF">E1963_14450</name>
</gene>
<comment type="caution">
    <text evidence="1">The sequence shown here is derived from an EMBL/GenBank/DDBJ whole genome shotgun (WGS) entry which is preliminary data.</text>
</comment>
<evidence type="ECO:0000313" key="1">
    <source>
        <dbReference type="EMBL" id="TDA20973.1"/>
    </source>
</evidence>
<dbReference type="SUPFAM" id="SSF55729">
    <property type="entry name" value="Acyl-CoA N-acyltransferases (Nat)"/>
    <property type="match status" value="1"/>
</dbReference>
<dbReference type="EMBL" id="SMMX01000013">
    <property type="protein sequence ID" value="TDA20973.1"/>
    <property type="molecule type" value="Genomic_DNA"/>
</dbReference>
<reference evidence="1 2" key="1">
    <citation type="journal article" date="2016" name="Nat. Microbiol.">
        <title>The Mouse Intestinal Bacterial Collection (miBC) provides host-specific insight into cultured diversity and functional potential of the gut microbiota.</title>
        <authorList>
            <person name="Lagkouvardos I."/>
            <person name="Pukall R."/>
            <person name="Abt B."/>
            <person name="Foesel B.U."/>
            <person name="Meier-Kolthoff J.P."/>
            <person name="Kumar N."/>
            <person name="Bresciani A."/>
            <person name="Martinez I."/>
            <person name="Just S."/>
            <person name="Ziegler C."/>
            <person name="Brugiroux S."/>
            <person name="Garzetti D."/>
            <person name="Wenning M."/>
            <person name="Bui T.P."/>
            <person name="Wang J."/>
            <person name="Hugenholtz F."/>
            <person name="Plugge C.M."/>
            <person name="Peterson D.A."/>
            <person name="Hornef M.W."/>
            <person name="Baines J.F."/>
            <person name="Smidt H."/>
            <person name="Walter J."/>
            <person name="Kristiansen K."/>
            <person name="Nielsen H.B."/>
            <person name="Haller D."/>
            <person name="Overmann J."/>
            <person name="Stecher B."/>
            <person name="Clavel T."/>
        </authorList>
    </citation>
    <scope>NUCLEOTIDE SEQUENCE [LARGE SCALE GENOMIC DNA]</scope>
    <source>
        <strain evidence="1 2">DSM 28560</strain>
    </source>
</reference>
<dbReference type="AlphaFoldDB" id="A0A4R4FE11"/>
<organism evidence="1 2">
    <name type="scientific">Extibacter muris</name>
    <dbReference type="NCBI Taxonomy" id="1796622"/>
    <lineage>
        <taxon>Bacteria</taxon>
        <taxon>Bacillati</taxon>
        <taxon>Bacillota</taxon>
        <taxon>Clostridia</taxon>
        <taxon>Lachnospirales</taxon>
        <taxon>Lachnospiraceae</taxon>
        <taxon>Extibacter</taxon>
    </lineage>
</organism>
<dbReference type="GO" id="GO:0016740">
    <property type="term" value="F:transferase activity"/>
    <property type="evidence" value="ECO:0007669"/>
    <property type="project" value="UniProtKB-KW"/>
</dbReference>
<dbReference type="Proteomes" id="UP000295710">
    <property type="component" value="Unassembled WGS sequence"/>
</dbReference>
<proteinExistence type="predicted"/>
<keyword evidence="1" id="KW-0808">Transferase</keyword>
<accession>A0A4R4FE11</accession>